<evidence type="ECO:0000256" key="1">
    <source>
        <dbReference type="PROSITE-ProRule" id="PRU00169"/>
    </source>
</evidence>
<name>A0ABQ1FA07_9BACL</name>
<dbReference type="Pfam" id="PF00072">
    <property type="entry name" value="Response_reg"/>
    <property type="match status" value="1"/>
</dbReference>
<protein>
    <recommendedName>
        <fullName evidence="2">Response regulatory domain-containing protein</fullName>
    </recommendedName>
</protein>
<evidence type="ECO:0000259" key="2">
    <source>
        <dbReference type="PROSITE" id="PS50110"/>
    </source>
</evidence>
<dbReference type="Proteomes" id="UP000615455">
    <property type="component" value="Unassembled WGS sequence"/>
</dbReference>
<dbReference type="PROSITE" id="PS50110">
    <property type="entry name" value="RESPONSE_REGULATORY"/>
    <property type="match status" value="1"/>
</dbReference>
<dbReference type="InterPro" id="IPR001789">
    <property type="entry name" value="Sig_transdc_resp-reg_receiver"/>
</dbReference>
<keyword evidence="1" id="KW-0597">Phosphoprotein</keyword>
<feature type="domain" description="Response regulatory" evidence="2">
    <location>
        <begin position="3"/>
        <end position="69"/>
    </location>
</feature>
<reference evidence="4" key="1">
    <citation type="journal article" date="2019" name="Int. J. Syst. Evol. Microbiol.">
        <title>The Global Catalogue of Microorganisms (GCM) 10K type strain sequencing project: providing services to taxonomists for standard genome sequencing and annotation.</title>
        <authorList>
            <consortium name="The Broad Institute Genomics Platform"/>
            <consortium name="The Broad Institute Genome Sequencing Center for Infectious Disease"/>
            <person name="Wu L."/>
            <person name="Ma J."/>
        </authorList>
    </citation>
    <scope>NUCLEOTIDE SEQUENCE [LARGE SCALE GENOMIC DNA]</scope>
    <source>
        <strain evidence="4">CGMCC 1.15043</strain>
    </source>
</reference>
<accession>A0ABQ1FA07</accession>
<comment type="caution">
    <text evidence="3">The sequence shown here is derived from an EMBL/GenBank/DDBJ whole genome shotgun (WGS) entry which is preliminary data.</text>
</comment>
<proteinExistence type="predicted"/>
<sequence>MSRILLVDDEIYAIEGLKYNLEWESLGFTEVLEAYNIDMAKKIIAEHPIDIMICDIEMPNGNGLQLMEW</sequence>
<dbReference type="EMBL" id="BMHE01000045">
    <property type="protein sequence ID" value="GGA03993.1"/>
    <property type="molecule type" value="Genomic_DNA"/>
</dbReference>
<dbReference type="InterPro" id="IPR011006">
    <property type="entry name" value="CheY-like_superfamily"/>
</dbReference>
<evidence type="ECO:0000313" key="3">
    <source>
        <dbReference type="EMBL" id="GGA03993.1"/>
    </source>
</evidence>
<evidence type="ECO:0000313" key="4">
    <source>
        <dbReference type="Proteomes" id="UP000615455"/>
    </source>
</evidence>
<organism evidence="3 4">
    <name type="scientific">Paenibacillus marchantiophytorum</name>
    <dbReference type="NCBI Taxonomy" id="1619310"/>
    <lineage>
        <taxon>Bacteria</taxon>
        <taxon>Bacillati</taxon>
        <taxon>Bacillota</taxon>
        <taxon>Bacilli</taxon>
        <taxon>Bacillales</taxon>
        <taxon>Paenibacillaceae</taxon>
        <taxon>Paenibacillus</taxon>
    </lineage>
</organism>
<feature type="modified residue" description="4-aspartylphosphate" evidence="1">
    <location>
        <position position="55"/>
    </location>
</feature>
<dbReference type="Gene3D" id="3.40.50.2300">
    <property type="match status" value="1"/>
</dbReference>
<gene>
    <name evidence="3" type="ORF">GCM10008018_57410</name>
</gene>
<dbReference type="SUPFAM" id="SSF52172">
    <property type="entry name" value="CheY-like"/>
    <property type="match status" value="1"/>
</dbReference>
<keyword evidence="4" id="KW-1185">Reference proteome</keyword>
<dbReference type="RefSeq" id="WP_189018445.1">
    <property type="nucleotide sequence ID" value="NZ_BMHE01000045.1"/>
</dbReference>